<dbReference type="EMBL" id="JBICCN010000373">
    <property type="protein sequence ID" value="KAL3072855.1"/>
    <property type="molecule type" value="Genomic_DNA"/>
</dbReference>
<dbReference type="Pfam" id="PF01909">
    <property type="entry name" value="NTP_transf_2"/>
    <property type="match status" value="1"/>
</dbReference>
<dbReference type="SUPFAM" id="SSF81631">
    <property type="entry name" value="PAP/OAS1 substrate-binding domain"/>
    <property type="match status" value="1"/>
</dbReference>
<dbReference type="InterPro" id="IPR043519">
    <property type="entry name" value="NT_sf"/>
</dbReference>
<evidence type="ECO:0000259" key="1">
    <source>
        <dbReference type="Pfam" id="PF01909"/>
    </source>
</evidence>
<dbReference type="PANTHER" id="PTHR10682">
    <property type="entry name" value="POLY A POLYMERASE"/>
    <property type="match status" value="1"/>
</dbReference>
<evidence type="ECO:0000313" key="2">
    <source>
        <dbReference type="EMBL" id="KAL3072855.1"/>
    </source>
</evidence>
<dbReference type="Gene3D" id="3.30.460.10">
    <property type="entry name" value="Beta Polymerase, domain 2"/>
    <property type="match status" value="1"/>
</dbReference>
<sequence length="519" mass="59357">MVHEIGLKLKGLDELQKLGHIDHFGVEKMRNEWDELMEENKWKKEGQNLEKLAQFWDKLGELLANAVNLMDGAAISDQKGAKIEHFKVSIHAKTMALGLISDQKFGEFWENLSEKEKKEILSKLFVGIRFGTKRFDHLTERWRRMAEQIEIDQSLFNKMLHPSHKFRYLLPKFPFYSQQLNVAENKMTESKITENSHGRARLLISGSFLLGTHTNHSDIDLICAVPGKHKNVSKMSAVSVGRVPMIKLKFDQIPIDISLAIFEERKSLPNEIGDEFIASEISKFNVNKSEQKKTIRILSGFRSTLQIANLLMDGPTDNGNWKKLIKQNANANWEEGAQKRTKIAKNFQQMVLALKLPFSVPVQLDRPSPEEHLIGVNNFHSERLIMPVFTPFAFPAQNAAEFVTNSTAKIIRDEMGKGLDKVKAIRRDTSEWDFLLSNSIRFTDKFENFILVNCAAEQKSELDKFCQFVDGRIRWQLFVDIDQSNGGTAHVMAEFCSEIVPFPFKSLAHHSAQIIAKFG</sequence>
<organism evidence="2 3">
    <name type="scientific">Heterodera schachtii</name>
    <name type="common">Sugarbeet cyst nematode worm</name>
    <name type="synonym">Tylenchus schachtii</name>
    <dbReference type="NCBI Taxonomy" id="97005"/>
    <lineage>
        <taxon>Eukaryota</taxon>
        <taxon>Metazoa</taxon>
        <taxon>Ecdysozoa</taxon>
        <taxon>Nematoda</taxon>
        <taxon>Chromadorea</taxon>
        <taxon>Rhabditida</taxon>
        <taxon>Tylenchina</taxon>
        <taxon>Tylenchomorpha</taxon>
        <taxon>Tylenchoidea</taxon>
        <taxon>Heteroderidae</taxon>
        <taxon>Heteroderinae</taxon>
        <taxon>Heterodera</taxon>
    </lineage>
</organism>
<gene>
    <name evidence="2" type="ORF">niasHS_017829</name>
</gene>
<accession>A0ABD2I6M8</accession>
<protein>
    <recommendedName>
        <fullName evidence="1">Polymerase nucleotidyl transferase domain-containing protein</fullName>
    </recommendedName>
</protein>
<dbReference type="Proteomes" id="UP001620645">
    <property type="component" value="Unassembled WGS sequence"/>
</dbReference>
<dbReference type="InterPro" id="IPR002934">
    <property type="entry name" value="Polymerase_NTP_transf_dom"/>
</dbReference>
<name>A0ABD2I6M8_HETSC</name>
<reference evidence="2 3" key="1">
    <citation type="submission" date="2024-10" db="EMBL/GenBank/DDBJ databases">
        <authorList>
            <person name="Kim D."/>
        </authorList>
    </citation>
    <scope>NUCLEOTIDE SEQUENCE [LARGE SCALE GENOMIC DNA]</scope>
    <source>
        <strain evidence="2">Taebaek</strain>
    </source>
</reference>
<proteinExistence type="predicted"/>
<dbReference type="PANTHER" id="PTHR10682:SF10">
    <property type="entry name" value="POLYNUCLEOTIDE ADENYLYLTRANSFERASE"/>
    <property type="match status" value="1"/>
</dbReference>
<comment type="caution">
    <text evidence="2">The sequence shown here is derived from an EMBL/GenBank/DDBJ whole genome shotgun (WGS) entry which is preliminary data.</text>
</comment>
<dbReference type="Gene3D" id="1.10.1410.10">
    <property type="match status" value="1"/>
</dbReference>
<keyword evidence="3" id="KW-1185">Reference proteome</keyword>
<evidence type="ECO:0000313" key="3">
    <source>
        <dbReference type="Proteomes" id="UP001620645"/>
    </source>
</evidence>
<feature type="domain" description="Polymerase nucleotidyl transferase" evidence="1">
    <location>
        <begin position="198"/>
        <end position="275"/>
    </location>
</feature>
<dbReference type="AlphaFoldDB" id="A0ABD2I6M8"/>
<dbReference type="SUPFAM" id="SSF81301">
    <property type="entry name" value="Nucleotidyltransferase"/>
    <property type="match status" value="1"/>
</dbReference>